<dbReference type="EMBL" id="SMLW01000464">
    <property type="protein sequence ID" value="MTI24901.1"/>
    <property type="molecule type" value="Genomic_DNA"/>
</dbReference>
<evidence type="ECO:0000313" key="2">
    <source>
        <dbReference type="Proteomes" id="UP000798808"/>
    </source>
</evidence>
<protein>
    <submittedName>
        <fullName evidence="1">Pyridoxamine 5'-phosphate oxidase family protein</fullName>
    </submittedName>
</protein>
<name>A0ABW9RLP2_9BACT</name>
<dbReference type="RefSeq" id="WP_155170940.1">
    <property type="nucleotide sequence ID" value="NZ_BAAAFL010000012.1"/>
</dbReference>
<comment type="caution">
    <text evidence="1">The sequence shown here is derived from an EMBL/GenBank/DDBJ whole genome shotgun (WGS) entry which is preliminary data.</text>
</comment>
<dbReference type="SUPFAM" id="SSF50475">
    <property type="entry name" value="FMN-binding split barrel"/>
    <property type="match status" value="1"/>
</dbReference>
<proteinExistence type="predicted"/>
<dbReference type="InterPro" id="IPR024747">
    <property type="entry name" value="Pyridox_Oxase-rel"/>
</dbReference>
<sequence>MLGNLTDKQVDYVLYSQVIGRIGCYADGEIFVVPVTYAFDGQYIYAHSKEGKKIEMMRANSQVCFEVEDMDNLANWRCAIIWGTYEELKDQQSQKEALQVLNDRIMPLLTSETARAHRQTMIPQVVEKEKKPIIYRIKVEKKTGRFEKGGD</sequence>
<dbReference type="Proteomes" id="UP000798808">
    <property type="component" value="Unassembled WGS sequence"/>
</dbReference>
<keyword evidence="2" id="KW-1185">Reference proteome</keyword>
<gene>
    <name evidence="1" type="ORF">E1163_08110</name>
</gene>
<dbReference type="PANTHER" id="PTHR34071:SF2">
    <property type="entry name" value="FLAVIN-NUCLEOTIDE-BINDING PROTEIN"/>
    <property type="match status" value="1"/>
</dbReference>
<dbReference type="Pfam" id="PF12900">
    <property type="entry name" value="Pyridox_ox_2"/>
    <property type="match status" value="1"/>
</dbReference>
<evidence type="ECO:0000313" key="1">
    <source>
        <dbReference type="EMBL" id="MTI24901.1"/>
    </source>
</evidence>
<accession>A0ABW9RLP2</accession>
<organism evidence="1 2">
    <name type="scientific">Fulvivirga kasyanovii</name>
    <dbReference type="NCBI Taxonomy" id="396812"/>
    <lineage>
        <taxon>Bacteria</taxon>
        <taxon>Pseudomonadati</taxon>
        <taxon>Bacteroidota</taxon>
        <taxon>Cytophagia</taxon>
        <taxon>Cytophagales</taxon>
        <taxon>Fulvivirgaceae</taxon>
        <taxon>Fulvivirga</taxon>
    </lineage>
</organism>
<dbReference type="PANTHER" id="PTHR34071">
    <property type="entry name" value="5-NITROIMIDAZOLE ANTIBIOTICS RESISTANCE PROTEIN, NIMA-FAMILY-RELATED PROTEIN-RELATED"/>
    <property type="match status" value="1"/>
</dbReference>
<dbReference type="Gene3D" id="2.30.110.10">
    <property type="entry name" value="Electron Transport, Fmn-binding Protein, Chain A"/>
    <property type="match status" value="1"/>
</dbReference>
<dbReference type="InterPro" id="IPR012349">
    <property type="entry name" value="Split_barrel_FMN-bd"/>
</dbReference>
<reference evidence="1 2" key="1">
    <citation type="submission" date="2019-02" db="EMBL/GenBank/DDBJ databases">
        <authorList>
            <person name="Goldberg S.R."/>
            <person name="Haltli B.A."/>
            <person name="Correa H."/>
            <person name="Russell K.G."/>
        </authorList>
    </citation>
    <scope>NUCLEOTIDE SEQUENCE [LARGE SCALE GENOMIC DNA]</scope>
    <source>
        <strain evidence="1 2">JCM 16186</strain>
    </source>
</reference>